<dbReference type="EMBL" id="MU005570">
    <property type="protein sequence ID" value="KAF2691037.1"/>
    <property type="molecule type" value="Genomic_DNA"/>
</dbReference>
<sequence>MRVARQRGVAPLQMTPPQSEQRQRRSTSQAQTVPPEFEGETCLQATIRMTTDRRVHLTVSLRCCAIPDFVVNLPCSGFEIRMAWTWKCVPLPNESTCHAIGLRHQHVTSAISSADYWRKMSTKSSYFSESYLLLSFQKVAHCISKNSGGEQLIFTAALSSPVNCDVAGSACSATLLFHTRGYRKGLR</sequence>
<proteinExistence type="predicted"/>
<evidence type="ECO:0000313" key="3">
    <source>
        <dbReference type="Proteomes" id="UP000799291"/>
    </source>
</evidence>
<feature type="compositionally biased region" description="Low complexity" evidence="1">
    <location>
        <begin position="15"/>
        <end position="32"/>
    </location>
</feature>
<evidence type="ECO:0000256" key="1">
    <source>
        <dbReference type="SAM" id="MobiDB-lite"/>
    </source>
</evidence>
<name>A0A6G1JKE1_9PLEO</name>
<dbReference type="AlphaFoldDB" id="A0A6G1JKE1"/>
<gene>
    <name evidence="2" type="ORF">K458DRAFT_66366</name>
</gene>
<evidence type="ECO:0000313" key="2">
    <source>
        <dbReference type="EMBL" id="KAF2691037.1"/>
    </source>
</evidence>
<keyword evidence="3" id="KW-1185">Reference proteome</keyword>
<dbReference type="Proteomes" id="UP000799291">
    <property type="component" value="Unassembled WGS sequence"/>
</dbReference>
<reference evidence="2" key="1">
    <citation type="journal article" date="2020" name="Stud. Mycol.">
        <title>101 Dothideomycetes genomes: a test case for predicting lifestyles and emergence of pathogens.</title>
        <authorList>
            <person name="Haridas S."/>
            <person name="Albert R."/>
            <person name="Binder M."/>
            <person name="Bloem J."/>
            <person name="Labutti K."/>
            <person name="Salamov A."/>
            <person name="Andreopoulos B."/>
            <person name="Baker S."/>
            <person name="Barry K."/>
            <person name="Bills G."/>
            <person name="Bluhm B."/>
            <person name="Cannon C."/>
            <person name="Castanera R."/>
            <person name="Culley D."/>
            <person name="Daum C."/>
            <person name="Ezra D."/>
            <person name="Gonzalez J."/>
            <person name="Henrissat B."/>
            <person name="Kuo A."/>
            <person name="Liang C."/>
            <person name="Lipzen A."/>
            <person name="Lutzoni F."/>
            <person name="Magnuson J."/>
            <person name="Mondo S."/>
            <person name="Nolan M."/>
            <person name="Ohm R."/>
            <person name="Pangilinan J."/>
            <person name="Park H.-J."/>
            <person name="Ramirez L."/>
            <person name="Alfaro M."/>
            <person name="Sun H."/>
            <person name="Tritt A."/>
            <person name="Yoshinaga Y."/>
            <person name="Zwiers L.-H."/>
            <person name="Turgeon B."/>
            <person name="Goodwin S."/>
            <person name="Spatafora J."/>
            <person name="Crous P."/>
            <person name="Grigoriev I."/>
        </authorList>
    </citation>
    <scope>NUCLEOTIDE SEQUENCE</scope>
    <source>
        <strain evidence="2">CBS 122367</strain>
    </source>
</reference>
<organism evidence="2 3">
    <name type="scientific">Lentithecium fluviatile CBS 122367</name>
    <dbReference type="NCBI Taxonomy" id="1168545"/>
    <lineage>
        <taxon>Eukaryota</taxon>
        <taxon>Fungi</taxon>
        <taxon>Dikarya</taxon>
        <taxon>Ascomycota</taxon>
        <taxon>Pezizomycotina</taxon>
        <taxon>Dothideomycetes</taxon>
        <taxon>Pleosporomycetidae</taxon>
        <taxon>Pleosporales</taxon>
        <taxon>Massarineae</taxon>
        <taxon>Lentitheciaceae</taxon>
        <taxon>Lentithecium</taxon>
    </lineage>
</organism>
<feature type="region of interest" description="Disordered" evidence="1">
    <location>
        <begin position="1"/>
        <end position="36"/>
    </location>
</feature>
<protein>
    <submittedName>
        <fullName evidence="2">Uncharacterized protein</fullName>
    </submittedName>
</protein>
<accession>A0A6G1JKE1</accession>